<name>A0ABR3YEL2_9EURO</name>
<dbReference type="CDD" id="cd20353">
    <property type="entry name" value="Rcat_RBR_RNF216"/>
    <property type="match status" value="1"/>
</dbReference>
<dbReference type="InterPro" id="IPR044066">
    <property type="entry name" value="TRIAD_supradom"/>
</dbReference>
<keyword evidence="6" id="KW-0833">Ubl conjugation pathway</keyword>
<evidence type="ECO:0000256" key="9">
    <source>
        <dbReference type="SAM" id="MobiDB-lite"/>
    </source>
</evidence>
<organism evidence="11 12">
    <name type="scientific">Paecilomyces lecythidis</name>
    <dbReference type="NCBI Taxonomy" id="3004212"/>
    <lineage>
        <taxon>Eukaryota</taxon>
        <taxon>Fungi</taxon>
        <taxon>Dikarya</taxon>
        <taxon>Ascomycota</taxon>
        <taxon>Pezizomycotina</taxon>
        <taxon>Eurotiomycetes</taxon>
        <taxon>Eurotiomycetidae</taxon>
        <taxon>Eurotiales</taxon>
        <taxon>Thermoascaceae</taxon>
        <taxon>Paecilomyces</taxon>
    </lineage>
</organism>
<dbReference type="InterPro" id="IPR047544">
    <property type="entry name" value="RING-HC_RBR_RNF216"/>
</dbReference>
<evidence type="ECO:0000256" key="6">
    <source>
        <dbReference type="ARBA" id="ARBA00022786"/>
    </source>
</evidence>
<protein>
    <recommendedName>
        <fullName evidence="10">RING-type domain-containing protein</fullName>
    </recommendedName>
</protein>
<feature type="region of interest" description="Disordered" evidence="9">
    <location>
        <begin position="727"/>
        <end position="774"/>
    </location>
</feature>
<dbReference type="PANTHER" id="PTHR22770">
    <property type="entry name" value="UBIQUITIN CONJUGATING ENZYME 7 INTERACTING PROTEIN-RELATED"/>
    <property type="match status" value="1"/>
</dbReference>
<keyword evidence="7" id="KW-0862">Zinc</keyword>
<evidence type="ECO:0000256" key="3">
    <source>
        <dbReference type="ARBA" id="ARBA00022723"/>
    </source>
</evidence>
<keyword evidence="8" id="KW-0175">Coiled coil</keyword>
<accession>A0ABR3YEL2</accession>
<evidence type="ECO:0000313" key="11">
    <source>
        <dbReference type="EMBL" id="KAL1886682.1"/>
    </source>
</evidence>
<evidence type="ECO:0000313" key="12">
    <source>
        <dbReference type="Proteomes" id="UP001583193"/>
    </source>
</evidence>
<dbReference type="CDD" id="cd16630">
    <property type="entry name" value="RING-HC_RBR_RNF216"/>
    <property type="match status" value="1"/>
</dbReference>
<keyword evidence="3" id="KW-0479">Metal-binding</keyword>
<gene>
    <name evidence="11" type="ORF">Plec18167_000615</name>
</gene>
<comment type="caution">
    <text evidence="11">The sequence shown here is derived from an EMBL/GenBank/DDBJ whole genome shotgun (WGS) entry which is preliminary data.</text>
</comment>
<feature type="region of interest" description="Disordered" evidence="9">
    <location>
        <begin position="29"/>
        <end position="61"/>
    </location>
</feature>
<dbReference type="InterPro" id="IPR047546">
    <property type="entry name" value="Rcat_RBR_RNF216"/>
</dbReference>
<evidence type="ECO:0000256" key="7">
    <source>
        <dbReference type="ARBA" id="ARBA00022833"/>
    </source>
</evidence>
<keyword evidence="12" id="KW-1185">Reference proteome</keyword>
<evidence type="ECO:0000256" key="1">
    <source>
        <dbReference type="ARBA" id="ARBA00004906"/>
    </source>
</evidence>
<feature type="coiled-coil region" evidence="8">
    <location>
        <begin position="316"/>
        <end position="350"/>
    </location>
</feature>
<evidence type="ECO:0000256" key="8">
    <source>
        <dbReference type="SAM" id="Coils"/>
    </source>
</evidence>
<keyword evidence="5" id="KW-0863">Zinc-finger</keyword>
<reference evidence="11 12" key="1">
    <citation type="journal article" date="2024" name="IMA Fungus">
        <title>IMA Genome - F19 : A genome assembly and annotation guide to empower mycologists, including annotated draft genome sequences of Ceratocystis pirilliformis, Diaporthe australafricana, Fusarium ophioides, Paecilomyces lecythidis, and Sporothrix stenoceras.</title>
        <authorList>
            <person name="Aylward J."/>
            <person name="Wilson A.M."/>
            <person name="Visagie C.M."/>
            <person name="Spraker J."/>
            <person name="Barnes I."/>
            <person name="Buitendag C."/>
            <person name="Ceriani C."/>
            <person name="Del Mar Angel L."/>
            <person name="du Plessis D."/>
            <person name="Fuchs T."/>
            <person name="Gasser K."/>
            <person name="Kramer D."/>
            <person name="Li W."/>
            <person name="Munsamy K."/>
            <person name="Piso A."/>
            <person name="Price J.L."/>
            <person name="Sonnekus B."/>
            <person name="Thomas C."/>
            <person name="van der Nest A."/>
            <person name="van Dijk A."/>
            <person name="van Heerden A."/>
            <person name="van Vuuren N."/>
            <person name="Yilmaz N."/>
            <person name="Duong T.A."/>
            <person name="van der Merwe N.A."/>
            <person name="Wingfield M.J."/>
            <person name="Wingfield B.D."/>
        </authorList>
    </citation>
    <scope>NUCLEOTIDE SEQUENCE [LARGE SCALE GENOMIC DNA]</scope>
    <source>
        <strain evidence="11 12">CMW 18167</strain>
    </source>
</reference>
<evidence type="ECO:0000256" key="5">
    <source>
        <dbReference type="ARBA" id="ARBA00022771"/>
    </source>
</evidence>
<dbReference type="EMBL" id="JAVDPF010000001">
    <property type="protein sequence ID" value="KAL1886682.1"/>
    <property type="molecule type" value="Genomic_DNA"/>
</dbReference>
<sequence>MAHEVIEILSDGEFGPLETSGVLRSNTITTGANNNTRGASFTHSFTPDSHRPARKKRKLSGTSELQTANMFFTALKSSSTRSKQPASSETSFWPFSNDASSLKADKETASLKLVVELFPDISRTYLRELYQKYKDSGYSDGSTPYCTTSKGKRKAAEVDPSAIAYKITEDVLANPTYPKHKSKRDTTADDAEAVWREEFLNHQHDGAYIHSMLVATLSVSLHTLLFFTRLCPSPLKTHSVYILAEAFPWVPREYIQSLVRQRKKSLYSAYLFLYASENYKDKKEKPPYRRLPTARGPPSEATLMASHENRPQWGFRSQINSAKSRLIKENEELQRKKAAERAEKLNEEEHRKAGTLIECQCCFTDVPSNRAIPCEGEDVHFFCYGCIKNGAESQIGQMKYEMKCFDISGCTSRFSRSKLTEAVGSAIIAKLDALEQQAEIAKANIEGLEECPFCNFKAILPPVAEDREFRCHNPDCKKVSCRLCKYESHVPKTCEEAKKERGLQGRHFVEEAMSDALIRTCNSCGVKLIKEYGCNKMTCPCGSLMCYLCKKDITVEKYNHFIDVTPTGAFMPNARSRPRGCLMNDETPAERDRAEVESAERAAILKMRSQNPHLKEEDLRVDKDQRSARTRRATYPANYNMMPPGMVPWPGPQPQLLPQPMMAMNVGPIPPVIFNAYGVPLNPAMLAAPAPAPAMPQRPWPMHAVGPQMPPAGGVWGVPGLYGPPPVRRNPNIVPLGGRPAREPRPDTPRLPNLDDGRVDRITPDRSGGRRGRR</sequence>
<dbReference type="PROSITE" id="PS51873">
    <property type="entry name" value="TRIAD"/>
    <property type="match status" value="1"/>
</dbReference>
<keyword evidence="4" id="KW-0677">Repeat</keyword>
<dbReference type="Proteomes" id="UP001583193">
    <property type="component" value="Unassembled WGS sequence"/>
</dbReference>
<evidence type="ECO:0000256" key="4">
    <source>
        <dbReference type="ARBA" id="ARBA00022737"/>
    </source>
</evidence>
<keyword evidence="2" id="KW-0808">Transferase</keyword>
<dbReference type="InterPro" id="IPR047545">
    <property type="entry name" value="BRcat_RBR_RNF216"/>
</dbReference>
<dbReference type="Gene3D" id="1.20.120.1750">
    <property type="match status" value="1"/>
</dbReference>
<feature type="compositionally biased region" description="Basic and acidic residues" evidence="9">
    <location>
        <begin position="740"/>
        <end position="768"/>
    </location>
</feature>
<feature type="domain" description="RING-type" evidence="10">
    <location>
        <begin position="355"/>
        <end position="571"/>
    </location>
</feature>
<feature type="compositionally biased region" description="Polar residues" evidence="9">
    <location>
        <begin position="29"/>
        <end position="47"/>
    </location>
</feature>
<dbReference type="CDD" id="cd20339">
    <property type="entry name" value="BRcat_RBR_RNF216"/>
    <property type="match status" value="1"/>
</dbReference>
<evidence type="ECO:0000259" key="10">
    <source>
        <dbReference type="PROSITE" id="PS51873"/>
    </source>
</evidence>
<dbReference type="SUPFAM" id="SSF57850">
    <property type="entry name" value="RING/U-box"/>
    <property type="match status" value="1"/>
</dbReference>
<dbReference type="PANTHER" id="PTHR22770:SF47">
    <property type="entry name" value="E3 UBIQUITIN-PROTEIN LIGASE RNF216"/>
    <property type="match status" value="1"/>
</dbReference>
<evidence type="ECO:0000256" key="2">
    <source>
        <dbReference type="ARBA" id="ARBA00022679"/>
    </source>
</evidence>
<dbReference type="InterPro" id="IPR051628">
    <property type="entry name" value="LUBAC_E3_Ligases"/>
</dbReference>
<proteinExistence type="predicted"/>
<dbReference type="Pfam" id="PF26200">
    <property type="entry name" value="Rcat_RNF216"/>
    <property type="match status" value="1"/>
</dbReference>
<feature type="region of interest" description="Disordered" evidence="9">
    <location>
        <begin position="284"/>
        <end position="307"/>
    </location>
</feature>
<comment type="pathway">
    <text evidence="1">Protein modification; protein ubiquitination.</text>
</comment>